<evidence type="ECO:0000313" key="3">
    <source>
        <dbReference type="Proteomes" id="UP000051952"/>
    </source>
</evidence>
<evidence type="ECO:0000313" key="2">
    <source>
        <dbReference type="EMBL" id="CUG50836.1"/>
    </source>
</evidence>
<proteinExistence type="predicted"/>
<dbReference type="AlphaFoldDB" id="A0A0S4J4M9"/>
<dbReference type="EMBL" id="CYKH01000849">
    <property type="protein sequence ID" value="CUG50836.1"/>
    <property type="molecule type" value="Genomic_DNA"/>
</dbReference>
<feature type="transmembrane region" description="Helical" evidence="1">
    <location>
        <begin position="80"/>
        <end position="101"/>
    </location>
</feature>
<name>A0A0S4J4M9_BODSA</name>
<keyword evidence="3" id="KW-1185">Reference proteome</keyword>
<sequence>MKATLTHVHVDLAFTTILYTITSDDSDTAVICTTRMNESNANDFICSTSGIEVVTKFEGYRPAAVPLILLDATTSDWPRMLVFAVTGVGALLLLVQTALLCRFRCSDEYALSEQHKRERIFF</sequence>
<reference evidence="3" key="1">
    <citation type="submission" date="2015-09" db="EMBL/GenBank/DDBJ databases">
        <authorList>
            <consortium name="Pathogen Informatics"/>
        </authorList>
    </citation>
    <scope>NUCLEOTIDE SEQUENCE [LARGE SCALE GENOMIC DNA]</scope>
    <source>
        <strain evidence="3">Lake Konstanz</strain>
    </source>
</reference>
<protein>
    <recommendedName>
        <fullName evidence="4">Transmembrane protein</fullName>
    </recommendedName>
</protein>
<dbReference type="Proteomes" id="UP000051952">
    <property type="component" value="Unassembled WGS sequence"/>
</dbReference>
<gene>
    <name evidence="2" type="ORF">BSAL_80365</name>
</gene>
<keyword evidence="1" id="KW-1133">Transmembrane helix</keyword>
<dbReference type="VEuPathDB" id="TriTrypDB:BSAL_80365"/>
<keyword evidence="1" id="KW-0812">Transmembrane</keyword>
<organism evidence="2 3">
    <name type="scientific">Bodo saltans</name>
    <name type="common">Flagellated protozoan</name>
    <dbReference type="NCBI Taxonomy" id="75058"/>
    <lineage>
        <taxon>Eukaryota</taxon>
        <taxon>Discoba</taxon>
        <taxon>Euglenozoa</taxon>
        <taxon>Kinetoplastea</taxon>
        <taxon>Metakinetoplastina</taxon>
        <taxon>Eubodonida</taxon>
        <taxon>Bodonidae</taxon>
        <taxon>Bodo</taxon>
    </lineage>
</organism>
<keyword evidence="1" id="KW-0472">Membrane</keyword>
<evidence type="ECO:0008006" key="4">
    <source>
        <dbReference type="Google" id="ProtNLM"/>
    </source>
</evidence>
<evidence type="ECO:0000256" key="1">
    <source>
        <dbReference type="SAM" id="Phobius"/>
    </source>
</evidence>
<accession>A0A0S4J4M9</accession>